<dbReference type="GO" id="GO:0015074">
    <property type="term" value="P:DNA integration"/>
    <property type="evidence" value="ECO:0007669"/>
    <property type="project" value="InterPro"/>
</dbReference>
<gene>
    <name evidence="2" type="ORF">AX774_g6105</name>
</gene>
<dbReference type="InterPro" id="IPR041588">
    <property type="entry name" value="Integrase_H2C2"/>
</dbReference>
<keyword evidence="3" id="KW-1185">Reference proteome</keyword>
<dbReference type="Gene3D" id="3.30.420.10">
    <property type="entry name" value="Ribonuclease H-like superfamily/Ribonuclease H"/>
    <property type="match status" value="1"/>
</dbReference>
<dbReference type="PANTHER" id="PTHR37984">
    <property type="entry name" value="PROTEIN CBG26694"/>
    <property type="match status" value="1"/>
</dbReference>
<accession>A0A1R1PHK6</accession>
<dbReference type="InterPro" id="IPR012337">
    <property type="entry name" value="RNaseH-like_sf"/>
</dbReference>
<dbReference type="InterPro" id="IPR036397">
    <property type="entry name" value="RNaseH_sf"/>
</dbReference>
<dbReference type="Proteomes" id="UP000188320">
    <property type="component" value="Unassembled WGS sequence"/>
</dbReference>
<dbReference type="GO" id="GO:0005634">
    <property type="term" value="C:nucleus"/>
    <property type="evidence" value="ECO:0007669"/>
    <property type="project" value="UniProtKB-ARBA"/>
</dbReference>
<dbReference type="PANTHER" id="PTHR37984:SF5">
    <property type="entry name" value="PROTEIN NYNRIN-LIKE"/>
    <property type="match status" value="1"/>
</dbReference>
<dbReference type="FunFam" id="3.30.420.10:FF:000032">
    <property type="entry name" value="Retrovirus-related Pol polyprotein from transposon 297-like Protein"/>
    <property type="match status" value="1"/>
</dbReference>
<dbReference type="Gene3D" id="1.10.340.70">
    <property type="match status" value="1"/>
</dbReference>
<evidence type="ECO:0000259" key="1">
    <source>
        <dbReference type="PROSITE" id="PS50994"/>
    </source>
</evidence>
<reference evidence="3" key="1">
    <citation type="submission" date="2017-01" db="EMBL/GenBank/DDBJ databases">
        <authorList>
            <person name="Wang Y."/>
            <person name="White M."/>
            <person name="Kvist S."/>
            <person name="Moncalvo J.-M."/>
        </authorList>
    </citation>
    <scope>NUCLEOTIDE SEQUENCE [LARGE SCALE GENOMIC DNA]</scope>
    <source>
        <strain evidence="3">COL-18-3</strain>
    </source>
</reference>
<evidence type="ECO:0000313" key="3">
    <source>
        <dbReference type="Proteomes" id="UP000188320"/>
    </source>
</evidence>
<dbReference type="SUPFAM" id="SSF53098">
    <property type="entry name" value="Ribonuclease H-like"/>
    <property type="match status" value="1"/>
</dbReference>
<organism evidence="2 3">
    <name type="scientific">Zancudomyces culisetae</name>
    <name type="common">Gut fungus</name>
    <name type="synonym">Smittium culisetae</name>
    <dbReference type="NCBI Taxonomy" id="1213189"/>
    <lineage>
        <taxon>Eukaryota</taxon>
        <taxon>Fungi</taxon>
        <taxon>Fungi incertae sedis</taxon>
        <taxon>Zoopagomycota</taxon>
        <taxon>Kickxellomycotina</taxon>
        <taxon>Harpellomycetes</taxon>
        <taxon>Harpellales</taxon>
        <taxon>Legeriomycetaceae</taxon>
        <taxon>Zancudomyces</taxon>
    </lineage>
</organism>
<protein>
    <submittedName>
        <fullName evidence="2">Retrovirus-related Pol polyprotein from transposon</fullName>
    </submittedName>
</protein>
<dbReference type="PROSITE" id="PS50994">
    <property type="entry name" value="INTEGRASE"/>
    <property type="match status" value="1"/>
</dbReference>
<sequence>MNLAKYESLMNYLTSNTYPVGVDEEEKQEFRRKAYPYKVKEGKLIAVSKKFGEREVLNEVNAEAKIQAIHDEEHSGIGNTWDKVKLLYTGSRIFDIVKRVVKFCVLCQRYKGHVSKVNPLNPIAVAKPFEILGIDAMGPINPISINGNRYLLTAMDYNTKWPITRAVPNISTEMVINFLIYDVVAIYGVPKRLISDRGANFISDVAVEFYKFLGIDHRPTTAYRPQSNGQVERFNQNLKNVLSKLCYKDRQNWDMYLWKVLLTIRSTKNRNTGISPAESLYGVKLNTPVYWNPVVTQEDEVEAILERLKYVKEELPIIRAQAYQNIIINKRYEKQRYDKSVHFHKYKVGDKVLKVVAAPQSKFDERWEGPYNVVRVLDKGTYIIMDAEGNKDQVNGDRLKPYHDRGYLIPEVLPSRIRTTLQYYKTNSQSGRDV</sequence>
<dbReference type="InterPro" id="IPR050951">
    <property type="entry name" value="Retrovirus_Pol_polyprotein"/>
</dbReference>
<feature type="domain" description="Integrase catalytic" evidence="1">
    <location>
        <begin position="124"/>
        <end position="284"/>
    </location>
</feature>
<dbReference type="AlphaFoldDB" id="A0A1R1PHK6"/>
<evidence type="ECO:0000313" key="2">
    <source>
        <dbReference type="EMBL" id="OMH80461.1"/>
    </source>
</evidence>
<dbReference type="Pfam" id="PF17921">
    <property type="entry name" value="Integrase_H2C2"/>
    <property type="match status" value="1"/>
</dbReference>
<dbReference type="InterPro" id="IPR001584">
    <property type="entry name" value="Integrase_cat-core"/>
</dbReference>
<dbReference type="OrthoDB" id="5592268at2759"/>
<dbReference type="EMBL" id="LSSK01001178">
    <property type="protein sequence ID" value="OMH80461.1"/>
    <property type="molecule type" value="Genomic_DNA"/>
</dbReference>
<dbReference type="Pfam" id="PF00665">
    <property type="entry name" value="rve"/>
    <property type="match status" value="1"/>
</dbReference>
<comment type="caution">
    <text evidence="2">The sequence shown here is derived from an EMBL/GenBank/DDBJ whole genome shotgun (WGS) entry which is preliminary data.</text>
</comment>
<name>A0A1R1PHK6_ZANCU</name>
<dbReference type="GO" id="GO:0003676">
    <property type="term" value="F:nucleic acid binding"/>
    <property type="evidence" value="ECO:0007669"/>
    <property type="project" value="InterPro"/>
</dbReference>
<proteinExistence type="predicted"/>